<evidence type="ECO:0000256" key="1">
    <source>
        <dbReference type="SAM" id="Phobius"/>
    </source>
</evidence>
<dbReference type="Proteomes" id="UP001317963">
    <property type="component" value="Chromosome"/>
</dbReference>
<sequence>MTMYQKLRIASAGLATLVGAALIGRLWLVALDAVSLGNAVHGLVFLLLALGLIGYQRLSLALTILACTPVFFTGTTLDSAGAVAMGQYVLFSLCLILFVIHPRYRKRDDA</sequence>
<feature type="transmembrane region" description="Helical" evidence="1">
    <location>
        <begin position="34"/>
        <end position="53"/>
    </location>
</feature>
<feature type="transmembrane region" description="Helical" evidence="1">
    <location>
        <begin position="7"/>
        <end position="28"/>
    </location>
</feature>
<dbReference type="RefSeq" id="WP_279242882.1">
    <property type="nucleotide sequence ID" value="NZ_CP036501.1"/>
</dbReference>
<reference evidence="2 3" key="1">
    <citation type="submission" date="2019-02" db="EMBL/GenBank/DDBJ databases">
        <title>Halieaceae_genomes.</title>
        <authorList>
            <person name="Li S.-H."/>
        </authorList>
    </citation>
    <scope>NUCLEOTIDE SEQUENCE [LARGE SCALE GENOMIC DNA]</scope>
    <source>
        <strain evidence="2 3">JH123</strain>
    </source>
</reference>
<proteinExistence type="predicted"/>
<evidence type="ECO:0000313" key="2">
    <source>
        <dbReference type="EMBL" id="UZP74073.1"/>
    </source>
</evidence>
<keyword evidence="1" id="KW-0472">Membrane</keyword>
<keyword evidence="1" id="KW-1133">Transmembrane helix</keyword>
<protein>
    <recommendedName>
        <fullName evidence="4">DUF3817 domain-containing protein</fullName>
    </recommendedName>
</protein>
<organism evidence="2 3">
    <name type="scientific">Candidatus Paraluminiphilus aquimaris</name>
    <dbReference type="NCBI Taxonomy" id="2518994"/>
    <lineage>
        <taxon>Bacteria</taxon>
        <taxon>Pseudomonadati</taxon>
        <taxon>Pseudomonadota</taxon>
        <taxon>Gammaproteobacteria</taxon>
        <taxon>Cellvibrionales</taxon>
        <taxon>Halieaceae</taxon>
        <taxon>Candidatus Paraluminiphilus</taxon>
    </lineage>
</organism>
<feature type="transmembrane region" description="Helical" evidence="1">
    <location>
        <begin position="60"/>
        <end position="77"/>
    </location>
</feature>
<feature type="transmembrane region" description="Helical" evidence="1">
    <location>
        <begin position="83"/>
        <end position="100"/>
    </location>
</feature>
<keyword evidence="1" id="KW-0812">Transmembrane</keyword>
<evidence type="ECO:0008006" key="4">
    <source>
        <dbReference type="Google" id="ProtNLM"/>
    </source>
</evidence>
<dbReference type="EMBL" id="CP036501">
    <property type="protein sequence ID" value="UZP74073.1"/>
    <property type="molecule type" value="Genomic_DNA"/>
</dbReference>
<evidence type="ECO:0000313" key="3">
    <source>
        <dbReference type="Proteomes" id="UP001317963"/>
    </source>
</evidence>
<name>A0ABY6Q720_9GAMM</name>
<accession>A0ABY6Q720</accession>
<gene>
    <name evidence="2" type="ORF">E0F26_04645</name>
</gene>
<keyword evidence="3" id="KW-1185">Reference proteome</keyword>